<protein>
    <submittedName>
        <fullName evidence="1">Uncharacterized protein</fullName>
    </submittedName>
</protein>
<keyword evidence="2" id="KW-1185">Reference proteome</keyword>
<evidence type="ECO:0000313" key="1">
    <source>
        <dbReference type="EMBL" id="CCI50844.1"/>
    </source>
</evidence>
<reference evidence="1 2" key="1">
    <citation type="submission" date="2012-05" db="EMBL/GenBank/DDBJ databases">
        <title>Recombination and specialization in a pathogen metapopulation.</title>
        <authorList>
            <person name="Gardiner A."/>
            <person name="Kemen E."/>
            <person name="Schultz-Larsen T."/>
            <person name="MacLean D."/>
            <person name="Van Oosterhout C."/>
            <person name="Jones J.D.G."/>
        </authorList>
    </citation>
    <scope>NUCLEOTIDE SEQUENCE [LARGE SCALE GENOMIC DNA]</scope>
    <source>
        <strain evidence="1 2">Ac Nc2</strain>
    </source>
</reference>
<name>A0A024GVU4_9STRA</name>
<dbReference type="EMBL" id="CAIX01001379">
    <property type="protein sequence ID" value="CCI50844.1"/>
    <property type="molecule type" value="Genomic_DNA"/>
</dbReference>
<comment type="caution">
    <text evidence="1">The sequence shown here is derived from an EMBL/GenBank/DDBJ whole genome shotgun (WGS) entry which is preliminary data.</text>
</comment>
<accession>A0A024GVU4</accession>
<dbReference type="AlphaFoldDB" id="A0A024GVU4"/>
<proteinExistence type="predicted"/>
<feature type="non-terminal residue" evidence="1">
    <location>
        <position position="1"/>
    </location>
</feature>
<gene>
    <name evidence="1" type="ORF">BN9_132230</name>
</gene>
<evidence type="ECO:0000313" key="2">
    <source>
        <dbReference type="Proteomes" id="UP000053237"/>
    </source>
</evidence>
<dbReference type="InParanoid" id="A0A024GVU4"/>
<sequence length="89" mass="10533">DPTSVKRYEERVVQRTTKSIQSLLYILRVLRFRVEHFSRYGIKDKEEATVMDEGSDQTREDSPKYCAKIILWLPLSAFHKSESDLPFPR</sequence>
<dbReference type="OrthoDB" id="3797628at2759"/>
<organism evidence="1 2">
    <name type="scientific">Albugo candida</name>
    <dbReference type="NCBI Taxonomy" id="65357"/>
    <lineage>
        <taxon>Eukaryota</taxon>
        <taxon>Sar</taxon>
        <taxon>Stramenopiles</taxon>
        <taxon>Oomycota</taxon>
        <taxon>Peronosporomycetes</taxon>
        <taxon>Albuginales</taxon>
        <taxon>Albuginaceae</taxon>
        <taxon>Albugo</taxon>
    </lineage>
</organism>
<dbReference type="Proteomes" id="UP000053237">
    <property type="component" value="Unassembled WGS sequence"/>
</dbReference>